<dbReference type="Proteomes" id="UP001437460">
    <property type="component" value="Unassembled WGS sequence"/>
</dbReference>
<dbReference type="Gene3D" id="3.20.70.20">
    <property type="match status" value="1"/>
</dbReference>
<dbReference type="EMBL" id="JBBMFJ010000034">
    <property type="protein sequence ID" value="MEQ2564202.1"/>
    <property type="molecule type" value="Genomic_DNA"/>
</dbReference>
<dbReference type="SUPFAM" id="SSF51998">
    <property type="entry name" value="PFL-like glycyl radical enzymes"/>
    <property type="match status" value="1"/>
</dbReference>
<gene>
    <name evidence="6" type="ORF">WMO41_13695</name>
</gene>
<protein>
    <submittedName>
        <fullName evidence="6">Pyruvate formate lyase family protein</fullName>
    </submittedName>
</protein>
<accession>A0ABV1HPF1</accession>
<dbReference type="Pfam" id="PF01228">
    <property type="entry name" value="Gly_radical"/>
    <property type="match status" value="1"/>
</dbReference>
<evidence type="ECO:0000313" key="7">
    <source>
        <dbReference type="Proteomes" id="UP001437460"/>
    </source>
</evidence>
<organism evidence="6 7">
    <name type="scientific">Ventrimonas faecis</name>
    <dbReference type="NCBI Taxonomy" id="3133170"/>
    <lineage>
        <taxon>Bacteria</taxon>
        <taxon>Bacillati</taxon>
        <taxon>Bacillota</taxon>
        <taxon>Clostridia</taxon>
        <taxon>Lachnospirales</taxon>
        <taxon>Lachnospiraceae</taxon>
        <taxon>Ventrimonas</taxon>
    </lineage>
</organism>
<dbReference type="PROSITE" id="PS51149">
    <property type="entry name" value="GLY_RADICAL_2"/>
    <property type="match status" value="1"/>
</dbReference>
<keyword evidence="1 3" id="KW-0556">Organic radical</keyword>
<evidence type="ECO:0000256" key="3">
    <source>
        <dbReference type="PROSITE-ProRule" id="PRU00493"/>
    </source>
</evidence>
<sequence length="796" mass="88926">MMTERIRSMRERVLTARPSLSPERLLLVTEAYKEFAGEAAPVFRARVFAYVLDHMKVVIRDGELLVGCANEKIRSASIFPEYTGQWLLKKNEEGVLGLDRLPVRPNDPLDVAPEDRDVIYETMKWWMGKSTEEASEAFLTPEVQEARKSGILSIGGRAIASGKTVPDYALVFQRGLKGYIELCRQKIAEQVEAGVDIDVQPKLDFWNACIISAEGMIRYANRYAELAGQMAQEETNPQRKQELQEISRICGKVPENPPETFYEGLQFMWFLYHGLYIETNASANGFGRFDEYMGLLYEKDAAAGSITREFAEELISCMFLKSMELIMLRPDDYSRDFAGYPLWQILMLGGVDRYGKDITNEVTRMTLDVSSCLKLSQPAVALRVHDGTPKDIWRKGCEMIQDGQANPAFFGDQSSLKIVQAKGGTLEEAREWIILGCVEPHPGMGGTDGSPYGGYVNLPKCLELVLHGGIDPMTGKPLGPAVDIQALKTFDDVMDAVKMEIRHWYDIIHKGFNQIVAYHCTRIPCVYSSMLLEGCIEKGKAVQEGGANHTYSGIFCTGPASLADAMMAVKQMVYDQKKLSMDELVKALDANFEGYERLRLELLNKVPKFGNDIEEVDSICREIIGYAADYVQTMHDPRHGRYCFCNQAQTVSVTMGYKVGATADGRLAHTPLSDNAGPMMGRDVEGPTATVNSMGRNMCQTKLFDGTLMNLRFDPSGVAGEKGLEIIESVIREYVQHDGQHIQINVVDDKTLRAAQKNPENYRNILVRVAGYMAYFTELDKSVQDAIIARTAHLAS</sequence>
<reference evidence="6 7" key="1">
    <citation type="submission" date="2024-03" db="EMBL/GenBank/DDBJ databases">
        <title>Human intestinal bacterial collection.</title>
        <authorList>
            <person name="Pauvert C."/>
            <person name="Hitch T.C.A."/>
            <person name="Clavel T."/>
        </authorList>
    </citation>
    <scope>NUCLEOTIDE SEQUENCE [LARGE SCALE GENOMIC DNA]</scope>
    <source>
        <strain evidence="6 7">CLA-AP-H27</strain>
    </source>
</reference>
<dbReference type="InterPro" id="IPR004184">
    <property type="entry name" value="PFL_dom"/>
</dbReference>
<dbReference type="InterPro" id="IPR001150">
    <property type="entry name" value="Gly_radical"/>
</dbReference>
<dbReference type="GO" id="GO:0016829">
    <property type="term" value="F:lyase activity"/>
    <property type="evidence" value="ECO:0007669"/>
    <property type="project" value="UniProtKB-KW"/>
</dbReference>
<evidence type="ECO:0000256" key="1">
    <source>
        <dbReference type="ARBA" id="ARBA00022818"/>
    </source>
</evidence>
<evidence type="ECO:0000313" key="6">
    <source>
        <dbReference type="EMBL" id="MEQ2564202.1"/>
    </source>
</evidence>
<evidence type="ECO:0000259" key="5">
    <source>
        <dbReference type="PROSITE" id="PS51554"/>
    </source>
</evidence>
<feature type="domain" description="PFL" evidence="5">
    <location>
        <begin position="4"/>
        <end position="667"/>
    </location>
</feature>
<dbReference type="PANTHER" id="PTHR43641:SF2">
    <property type="entry name" value="DEHYDRATASE YBIW-RELATED"/>
    <property type="match status" value="1"/>
</dbReference>
<name>A0ABV1HPF1_9FIRM</name>
<keyword evidence="2 6" id="KW-0456">Lyase</keyword>
<evidence type="ECO:0000259" key="4">
    <source>
        <dbReference type="PROSITE" id="PS51149"/>
    </source>
</evidence>
<dbReference type="PANTHER" id="PTHR43641">
    <property type="entry name" value="FORMATE ACETYLTRANSFERASE 3-RELATED"/>
    <property type="match status" value="1"/>
</dbReference>
<dbReference type="RefSeq" id="WP_349230244.1">
    <property type="nucleotide sequence ID" value="NZ_JBBMFJ010000034.1"/>
</dbReference>
<comment type="caution">
    <text evidence="6">The sequence shown here is derived from an EMBL/GenBank/DDBJ whole genome shotgun (WGS) entry which is preliminary data.</text>
</comment>
<evidence type="ECO:0000256" key="2">
    <source>
        <dbReference type="ARBA" id="ARBA00023239"/>
    </source>
</evidence>
<feature type="modified residue" description="Glycine radical" evidence="3">
    <location>
        <position position="771"/>
    </location>
</feature>
<keyword evidence="6" id="KW-0670">Pyruvate</keyword>
<dbReference type="InterPro" id="IPR051215">
    <property type="entry name" value="GRE"/>
</dbReference>
<dbReference type="PROSITE" id="PS51554">
    <property type="entry name" value="PFL"/>
    <property type="match status" value="1"/>
</dbReference>
<proteinExistence type="predicted"/>
<keyword evidence="7" id="KW-1185">Reference proteome</keyword>
<feature type="domain" description="Glycine radical" evidence="4">
    <location>
        <begin position="674"/>
        <end position="796"/>
    </location>
</feature>
<dbReference type="Pfam" id="PF02901">
    <property type="entry name" value="PFL-like"/>
    <property type="match status" value="1"/>
</dbReference>